<feature type="transmembrane region" description="Helical" evidence="5">
    <location>
        <begin position="312"/>
        <end position="338"/>
    </location>
</feature>
<sequence>MVLVILIAILGLAYLAFHYGRRRALVRPEGLPANFHSLPSYYGYYTMLWAAVPPILVLCGWLIIEPGLLRGMIEQQLAGQLDESSASIVLVMEDVRRMASGERVLREYGPGIQQVVADYRELRYIAYACVVAVMAAVAAAGFLFARTRLVPQFRARNTVEKVVMAAMMFSACVAILTTVGIVLSLLFEAVLFFNKYPFFDFLFGLTWSPQAALRADQVGSGEGTFGAIPLLAGTAMISLIAMIVAVPIGLMAAIYLAEYASPRMRATAKPILEILAGIPTVVYGFFAAITVAPLFSDIGSWASIPTSPDSALAAGVVMGIMIIPFISSLSDDVINAVPQSMRDGSYALGATQSETIRKVLMPAALPGIMGAVLLAASRAIGETMIVVMAAGLVANLTANPFEAVTTVTVQIATLLVGDQEFDSAKTLSVFALGLLLFIVTLILNLIALRIVRKYREQYE</sequence>
<evidence type="ECO:0000256" key="1">
    <source>
        <dbReference type="ARBA" id="ARBA00004651"/>
    </source>
</evidence>
<dbReference type="InterPro" id="IPR022182">
    <property type="entry name" value="PstC_N"/>
</dbReference>
<evidence type="ECO:0000259" key="7">
    <source>
        <dbReference type="PROSITE" id="PS50928"/>
    </source>
</evidence>
<keyword evidence="9" id="KW-1185">Reference proteome</keyword>
<dbReference type="CDD" id="cd06261">
    <property type="entry name" value="TM_PBP2"/>
    <property type="match status" value="1"/>
</dbReference>
<gene>
    <name evidence="8" type="primary">pstC</name>
    <name evidence="8" type="ORF">ACFOGJ_17815</name>
</gene>
<feature type="transmembrane region" description="Helical" evidence="5">
    <location>
        <begin position="46"/>
        <end position="64"/>
    </location>
</feature>
<evidence type="ECO:0000256" key="6">
    <source>
        <dbReference type="RuleBase" id="RU363054"/>
    </source>
</evidence>
<feature type="transmembrane region" description="Helical" evidence="5">
    <location>
        <begin position="359"/>
        <end position="380"/>
    </location>
</feature>
<keyword evidence="4 5" id="KW-0472">Membrane</keyword>
<feature type="transmembrane region" description="Helical" evidence="5">
    <location>
        <begin position="165"/>
        <end position="186"/>
    </location>
</feature>
<evidence type="ECO:0000313" key="9">
    <source>
        <dbReference type="Proteomes" id="UP001595528"/>
    </source>
</evidence>
<organism evidence="8 9">
    <name type="scientific">Marinibaculum pumilum</name>
    <dbReference type="NCBI Taxonomy" id="1766165"/>
    <lineage>
        <taxon>Bacteria</taxon>
        <taxon>Pseudomonadati</taxon>
        <taxon>Pseudomonadota</taxon>
        <taxon>Alphaproteobacteria</taxon>
        <taxon>Rhodospirillales</taxon>
        <taxon>Rhodospirillaceae</taxon>
        <taxon>Marinibaculum</taxon>
    </lineage>
</organism>
<keyword evidence="6" id="KW-0592">Phosphate transport</keyword>
<comment type="function">
    <text evidence="6">Part of the binding-protein-dependent transport system for phosphate; probably responsible for the translocation of the substrate across the membrane.</text>
</comment>
<comment type="caution">
    <text evidence="8">The sequence shown here is derived from an EMBL/GenBank/DDBJ whole genome shotgun (WGS) entry which is preliminary data.</text>
</comment>
<evidence type="ECO:0000256" key="5">
    <source>
        <dbReference type="RuleBase" id="RU363032"/>
    </source>
</evidence>
<dbReference type="InterPro" id="IPR000515">
    <property type="entry name" value="MetI-like"/>
</dbReference>
<evidence type="ECO:0000256" key="2">
    <source>
        <dbReference type="ARBA" id="ARBA00022692"/>
    </source>
</evidence>
<keyword evidence="5" id="KW-0813">Transport</keyword>
<dbReference type="InterPro" id="IPR035906">
    <property type="entry name" value="MetI-like_sf"/>
</dbReference>
<evidence type="ECO:0000256" key="3">
    <source>
        <dbReference type="ARBA" id="ARBA00022989"/>
    </source>
</evidence>
<keyword evidence="2 5" id="KW-0812">Transmembrane</keyword>
<dbReference type="SUPFAM" id="SSF161098">
    <property type="entry name" value="MetI-like"/>
    <property type="match status" value="1"/>
</dbReference>
<dbReference type="InterPro" id="IPR011864">
    <property type="entry name" value="Phosphate_PstC"/>
</dbReference>
<dbReference type="Pfam" id="PF12501">
    <property type="entry name" value="DUF3708"/>
    <property type="match status" value="1"/>
</dbReference>
<feature type="transmembrane region" description="Helical" evidence="5">
    <location>
        <begin position="271"/>
        <end position="292"/>
    </location>
</feature>
<dbReference type="Gene3D" id="1.10.3720.10">
    <property type="entry name" value="MetI-like"/>
    <property type="match status" value="1"/>
</dbReference>
<dbReference type="PANTHER" id="PTHR42727">
    <property type="entry name" value="PHOSPHATE TRANSPORT SYSTEM PERMEASE PROTEIN"/>
    <property type="match status" value="1"/>
</dbReference>
<dbReference type="Pfam" id="PF00528">
    <property type="entry name" value="BPD_transp_1"/>
    <property type="match status" value="1"/>
</dbReference>
<keyword evidence="3 5" id="KW-1133">Transmembrane helix</keyword>
<dbReference type="PROSITE" id="PS50928">
    <property type="entry name" value="ABC_TM1"/>
    <property type="match status" value="1"/>
</dbReference>
<dbReference type="RefSeq" id="WP_379903003.1">
    <property type="nucleotide sequence ID" value="NZ_JBHRTR010000031.1"/>
</dbReference>
<keyword evidence="6" id="KW-0997">Cell inner membrane</keyword>
<proteinExistence type="inferred from homology"/>
<protein>
    <recommendedName>
        <fullName evidence="6">Phosphate transport system permease protein</fullName>
    </recommendedName>
</protein>
<evidence type="ECO:0000256" key="4">
    <source>
        <dbReference type="ARBA" id="ARBA00023136"/>
    </source>
</evidence>
<dbReference type="Proteomes" id="UP001595528">
    <property type="component" value="Unassembled WGS sequence"/>
</dbReference>
<keyword evidence="6" id="KW-1003">Cell membrane</keyword>
<accession>A0ABV7L460</accession>
<feature type="transmembrane region" description="Helical" evidence="5">
    <location>
        <begin position="235"/>
        <end position="259"/>
    </location>
</feature>
<feature type="domain" description="ABC transmembrane type-1" evidence="7">
    <location>
        <begin position="231"/>
        <end position="447"/>
    </location>
</feature>
<reference evidence="9" key="1">
    <citation type="journal article" date="2019" name="Int. J. Syst. Evol. Microbiol.">
        <title>The Global Catalogue of Microorganisms (GCM) 10K type strain sequencing project: providing services to taxonomists for standard genome sequencing and annotation.</title>
        <authorList>
            <consortium name="The Broad Institute Genomics Platform"/>
            <consortium name="The Broad Institute Genome Sequencing Center for Infectious Disease"/>
            <person name="Wu L."/>
            <person name="Ma J."/>
        </authorList>
    </citation>
    <scope>NUCLEOTIDE SEQUENCE [LARGE SCALE GENOMIC DNA]</scope>
    <source>
        <strain evidence="9">KCTC 42964</strain>
    </source>
</reference>
<name>A0ABV7L460_9PROT</name>
<feature type="transmembrane region" description="Helical" evidence="5">
    <location>
        <begin position="429"/>
        <end position="451"/>
    </location>
</feature>
<feature type="transmembrane region" description="Helical" evidence="5">
    <location>
        <begin position="124"/>
        <end position="145"/>
    </location>
</feature>
<dbReference type="NCBIfam" id="TIGR02138">
    <property type="entry name" value="phosphate_pstC"/>
    <property type="match status" value="1"/>
</dbReference>
<comment type="subcellular location">
    <subcellularLocation>
        <location evidence="6">Cell inner membrane</location>
        <topology evidence="6">Multi-pass membrane protein</topology>
    </subcellularLocation>
    <subcellularLocation>
        <location evidence="1 5">Cell membrane</location>
        <topology evidence="1 5">Multi-pass membrane protein</topology>
    </subcellularLocation>
</comment>
<dbReference type="EMBL" id="JBHRTR010000031">
    <property type="protein sequence ID" value="MFC3229108.1"/>
    <property type="molecule type" value="Genomic_DNA"/>
</dbReference>
<evidence type="ECO:0000313" key="8">
    <source>
        <dbReference type="EMBL" id="MFC3229108.1"/>
    </source>
</evidence>
<comment type="similarity">
    <text evidence="6">Belongs to the binding-protein-dependent transport system permease family. CysTW subfamily.</text>
</comment>
<dbReference type="PANTHER" id="PTHR42727:SF1">
    <property type="entry name" value="PHOSPHATE TRANSPORT SYSTEM PERMEASE"/>
    <property type="match status" value="1"/>
</dbReference>